<evidence type="ECO:0000256" key="10">
    <source>
        <dbReference type="ARBA" id="ARBA00022989"/>
    </source>
</evidence>
<evidence type="ECO:0000256" key="12">
    <source>
        <dbReference type="ARBA" id="ARBA00023136"/>
    </source>
</evidence>
<dbReference type="GO" id="GO:0019369">
    <property type="term" value="P:arachidonate metabolic process"/>
    <property type="evidence" value="ECO:0007669"/>
    <property type="project" value="TreeGrafter"/>
</dbReference>
<evidence type="ECO:0000256" key="3">
    <source>
        <dbReference type="ARBA" id="ARBA00022475"/>
    </source>
</evidence>
<comment type="catalytic activity">
    <reaction evidence="13">
        <text>a 1,2-diacyl-sn-glycerol + H2O = a 2-acylglycerol + a fatty acid + H(+)</text>
        <dbReference type="Rhea" id="RHEA:33275"/>
        <dbReference type="ChEBI" id="CHEBI:15377"/>
        <dbReference type="ChEBI" id="CHEBI:15378"/>
        <dbReference type="ChEBI" id="CHEBI:17389"/>
        <dbReference type="ChEBI" id="CHEBI:17815"/>
        <dbReference type="ChEBI" id="CHEBI:28868"/>
        <dbReference type="EC" id="3.1.1.116"/>
    </reaction>
    <physiologicalReaction direction="left-to-right" evidence="13">
        <dbReference type="Rhea" id="RHEA:33276"/>
    </physiologicalReaction>
</comment>
<feature type="region of interest" description="Disordered" evidence="15">
    <location>
        <begin position="1"/>
        <end position="47"/>
    </location>
</feature>
<feature type="compositionally biased region" description="Low complexity" evidence="15">
    <location>
        <begin position="583"/>
        <end position="594"/>
    </location>
</feature>
<evidence type="ECO:0000256" key="8">
    <source>
        <dbReference type="ARBA" id="ARBA00022837"/>
    </source>
</evidence>
<evidence type="ECO:0000256" key="4">
    <source>
        <dbReference type="ARBA" id="ARBA00022553"/>
    </source>
</evidence>
<evidence type="ECO:0000256" key="6">
    <source>
        <dbReference type="ARBA" id="ARBA00022723"/>
    </source>
</evidence>
<feature type="compositionally biased region" description="Low complexity" evidence="15">
    <location>
        <begin position="601"/>
        <end position="615"/>
    </location>
</feature>
<evidence type="ECO:0000256" key="15">
    <source>
        <dbReference type="SAM" id="MobiDB-lite"/>
    </source>
</evidence>
<proteinExistence type="predicted"/>
<feature type="compositionally biased region" description="Acidic residues" evidence="15">
    <location>
        <begin position="21"/>
        <end position="31"/>
    </location>
</feature>
<keyword evidence="7" id="KW-0378">Hydrolase</keyword>
<dbReference type="EC" id="3.1.1.116" evidence="14"/>
<dbReference type="GO" id="GO:0046872">
    <property type="term" value="F:metal ion binding"/>
    <property type="evidence" value="ECO:0007669"/>
    <property type="project" value="UniProtKB-KW"/>
</dbReference>
<keyword evidence="9" id="KW-0442">Lipid degradation</keyword>
<feature type="compositionally biased region" description="Basic and acidic residues" evidence="15">
    <location>
        <begin position="527"/>
        <end position="536"/>
    </location>
</feature>
<dbReference type="GO" id="GO:0016298">
    <property type="term" value="F:lipase activity"/>
    <property type="evidence" value="ECO:0007669"/>
    <property type="project" value="TreeGrafter"/>
</dbReference>
<reference evidence="17 18" key="1">
    <citation type="submission" date="2014-02" db="EMBL/GenBank/DDBJ databases">
        <title>The genome sequence of Colletotrichum salicis CBS 607.94.</title>
        <authorList>
            <person name="Baroncelli R."/>
            <person name="Thon M.R."/>
        </authorList>
    </citation>
    <scope>NUCLEOTIDE SEQUENCE [LARGE SCALE GENOMIC DNA]</scope>
    <source>
        <strain evidence="17 18">CBS 607.94</strain>
    </source>
</reference>
<evidence type="ECO:0000256" key="11">
    <source>
        <dbReference type="ARBA" id="ARBA00023098"/>
    </source>
</evidence>
<evidence type="ECO:0000313" key="18">
    <source>
        <dbReference type="Proteomes" id="UP000070121"/>
    </source>
</evidence>
<evidence type="ECO:0000256" key="5">
    <source>
        <dbReference type="ARBA" id="ARBA00022692"/>
    </source>
</evidence>
<dbReference type="Pfam" id="PF01764">
    <property type="entry name" value="Lipase_3"/>
    <property type="match status" value="1"/>
</dbReference>
<evidence type="ECO:0000256" key="1">
    <source>
        <dbReference type="ARBA" id="ARBA00001913"/>
    </source>
</evidence>
<dbReference type="GO" id="GO:0005886">
    <property type="term" value="C:plasma membrane"/>
    <property type="evidence" value="ECO:0007669"/>
    <property type="project" value="UniProtKB-SubCell"/>
</dbReference>
<feature type="compositionally biased region" description="Polar residues" evidence="15">
    <location>
        <begin position="478"/>
        <end position="502"/>
    </location>
</feature>
<feature type="compositionally biased region" description="Polar residues" evidence="15">
    <location>
        <begin position="450"/>
        <end position="466"/>
    </location>
</feature>
<comment type="caution">
    <text evidence="17">The sequence shown here is derived from an EMBL/GenBank/DDBJ whole genome shotgun (WGS) entry which is preliminary data.</text>
</comment>
<keyword evidence="8" id="KW-0106">Calcium</keyword>
<evidence type="ECO:0000313" key="17">
    <source>
        <dbReference type="EMBL" id="KXH40853.1"/>
    </source>
</evidence>
<organism evidence="17 18">
    <name type="scientific">Colletotrichum salicis</name>
    <dbReference type="NCBI Taxonomy" id="1209931"/>
    <lineage>
        <taxon>Eukaryota</taxon>
        <taxon>Fungi</taxon>
        <taxon>Dikarya</taxon>
        <taxon>Ascomycota</taxon>
        <taxon>Pezizomycotina</taxon>
        <taxon>Sordariomycetes</taxon>
        <taxon>Hypocreomycetidae</taxon>
        <taxon>Glomerellales</taxon>
        <taxon>Glomerellaceae</taxon>
        <taxon>Colletotrichum</taxon>
        <taxon>Colletotrichum acutatum species complex</taxon>
    </lineage>
</organism>
<dbReference type="SUPFAM" id="SSF53474">
    <property type="entry name" value="alpha/beta-Hydrolases"/>
    <property type="match status" value="1"/>
</dbReference>
<comment type="cofactor">
    <cofactor evidence="1">
        <name>Ca(2+)</name>
        <dbReference type="ChEBI" id="CHEBI:29108"/>
    </cofactor>
</comment>
<evidence type="ECO:0000256" key="2">
    <source>
        <dbReference type="ARBA" id="ARBA00004651"/>
    </source>
</evidence>
<evidence type="ECO:0000259" key="16">
    <source>
        <dbReference type="Pfam" id="PF01764"/>
    </source>
</evidence>
<protein>
    <recommendedName>
        <fullName evidence="14">sn-1-specific diacylglycerol lipase</fullName>
        <ecNumber evidence="14">3.1.1.116</ecNumber>
    </recommendedName>
</protein>
<dbReference type="GO" id="GO:0046340">
    <property type="term" value="P:diacylglycerol catabolic process"/>
    <property type="evidence" value="ECO:0007669"/>
    <property type="project" value="TreeGrafter"/>
</dbReference>
<keyword evidence="6" id="KW-0479">Metal-binding</keyword>
<evidence type="ECO:0000256" key="13">
    <source>
        <dbReference type="ARBA" id="ARBA00024531"/>
    </source>
</evidence>
<sequence>MRAPTSRTSLASAPAHPSDTMDTDDDWDGDGDDHSHGLIHVPLDPHQEGRTVLPSPIAKAVSLATRSTCLAIRVGTLISSYGFDAAKFTTLSSLELSRGILEGILSRSGRDMLVRSNSNLGREDAETVLERSLEHLHSAMSQIVFWTTTGFQMTSTTISVASEISQLLLSSLDQFFGSTDSSRAIASIITLIRREFQNPATGVEGERVGVVDLVMGLCALAYLQRKCRRFLDEETRRLGHDEIVWDVVVLNDGERVDIHENSLYGVHKGRYKSKGPDILVSMPGDQPSPGILATIERHGERETSEDEDDYDLPEIRLKNQIMRSMPADTSVSISTTTLTRKMITVDFTGPEPPTLTPPPGVEVVEREVLPSSESPKEQLVRHQASADVPTYRVVYRVDKSKHRNTTIQGFEEAEDNSRKVESLDDTEESDGYGRNDEKDEPPPVPPKKALTSTPASISRPDVTSSPAPRRAKAGPGFPSTSPGSRVSQIPTPKQSPENAPNQKRQRAPLGPLPVRARQESAVPSHAEATKPKRTKGEPLSSSKPSEKPTTEKKGGIRQALKRGTSSNISNLFHREGTGTGSSQPAGKPKQPPAKTSARNGTTRTSTQPSRPSQTRAMGPTAASSSRGREYDNPSPVPRSSSRASYISVHERRRDSIVSQTDTYSFHAVDGYRPQSPVYGRRDGVGQPSIPKSRSEKDMNDQKPPSPMKSRRARSHVNTPSLYSIANTGSQTSLVLSSYYQKSAYTDSEAIDTLRRAGTVDGVFPAFHLLRNITRYMRFSSASYGSNFLKFMGISKDMPLIKALDETHHEIRSFAHHTESESTSILLASFVDAQGGSDTTGSTGTGVPLVHYISLDHESKAVVLACRGTLGFEDVLADMACDYDNLYWRGKSYKVHKGIHASARRLLYGGDGRVLYTLKEALDEFSDYGLVLCGHSLGGGVTALLGTMLAEPSSSGTGFVTTSDPHRRLLGDGRLLDADTTHVCLPSGRPIHVYAYGPPGTMSPALRKATRGLVTSVVHGCDLVPFLSLGVLHDFQAVALAFKSDNHEAKVEVRQRIWQAFQSGLAEKWYTNSSSRSSSSMAAADEDKWSISALTTLRSSMMSLKLLPPGEVFIVESQRVLRRDAFLVSDEESIGRPAQRIVLKYIRDVESRFREVRFGTSMLIDHSPAKYEEALNKLRFGVVES</sequence>
<gene>
    <name evidence="17" type="ORF">CSAL01_04943</name>
</gene>
<dbReference type="EMBL" id="JFFI01002182">
    <property type="protein sequence ID" value="KXH40853.1"/>
    <property type="molecule type" value="Genomic_DNA"/>
</dbReference>
<dbReference type="AlphaFoldDB" id="A0A135SY57"/>
<keyword evidence="12" id="KW-0472">Membrane</keyword>
<feature type="compositionally biased region" description="Polar residues" evidence="15">
    <location>
        <begin position="1"/>
        <end position="11"/>
    </location>
</feature>
<dbReference type="OrthoDB" id="438440at2759"/>
<keyword evidence="3" id="KW-1003">Cell membrane</keyword>
<evidence type="ECO:0000256" key="9">
    <source>
        <dbReference type="ARBA" id="ARBA00022963"/>
    </source>
</evidence>
<evidence type="ECO:0000256" key="14">
    <source>
        <dbReference type="ARBA" id="ARBA00026104"/>
    </source>
</evidence>
<dbReference type="Proteomes" id="UP000070121">
    <property type="component" value="Unassembled WGS sequence"/>
</dbReference>
<comment type="subcellular location">
    <subcellularLocation>
        <location evidence="2">Cell membrane</location>
        <topology evidence="2">Multi-pass membrane protein</topology>
    </subcellularLocation>
</comment>
<feature type="region of interest" description="Disordered" evidence="15">
    <location>
        <begin position="405"/>
        <end position="715"/>
    </location>
</feature>
<keyword evidence="11" id="KW-0443">Lipid metabolism</keyword>
<dbReference type="CDD" id="cd00519">
    <property type="entry name" value="Lipase_3"/>
    <property type="match status" value="1"/>
</dbReference>
<feature type="domain" description="Fungal lipase-type" evidence="16">
    <location>
        <begin position="862"/>
        <end position="1027"/>
    </location>
</feature>
<keyword evidence="5" id="KW-0812">Transmembrane</keyword>
<dbReference type="Gene3D" id="3.40.50.1820">
    <property type="entry name" value="alpha/beta hydrolase"/>
    <property type="match status" value="1"/>
</dbReference>
<keyword evidence="10" id="KW-1133">Transmembrane helix</keyword>
<dbReference type="PANTHER" id="PTHR45792:SF7">
    <property type="entry name" value="PUTATIVE (AFU_ORTHOLOGUE AFUA_6G02710)-RELATED"/>
    <property type="match status" value="1"/>
</dbReference>
<name>A0A135SY57_9PEZI</name>
<feature type="compositionally biased region" description="Basic and acidic residues" evidence="15">
    <location>
        <begin position="544"/>
        <end position="554"/>
    </location>
</feature>
<dbReference type="InterPro" id="IPR029058">
    <property type="entry name" value="AB_hydrolase_fold"/>
</dbReference>
<dbReference type="InterPro" id="IPR002921">
    <property type="entry name" value="Fungal_lipase-type"/>
</dbReference>
<evidence type="ECO:0000256" key="7">
    <source>
        <dbReference type="ARBA" id="ARBA00022801"/>
    </source>
</evidence>
<dbReference type="PANTHER" id="PTHR45792">
    <property type="entry name" value="DIACYLGLYCEROL LIPASE HOMOLOG-RELATED"/>
    <property type="match status" value="1"/>
</dbReference>
<feature type="compositionally biased region" description="Basic and acidic residues" evidence="15">
    <location>
        <begin position="431"/>
        <end position="441"/>
    </location>
</feature>
<keyword evidence="18" id="KW-1185">Reference proteome</keyword>
<keyword evidence="4" id="KW-0597">Phosphoprotein</keyword>
<accession>A0A135SY57</accession>
<dbReference type="InterPro" id="IPR052214">
    <property type="entry name" value="DAG_Lipase-Related"/>
</dbReference>